<keyword evidence="2" id="KW-1185">Reference proteome</keyword>
<sequence length="49" mass="6076">MRSHWCISRKFFYIPTHHMTCLAIFTNQRRVKIIDWMRNSRRCAFICSI</sequence>
<dbReference type="EMBL" id="MTKO01000024">
    <property type="protein sequence ID" value="RWX47788.1"/>
    <property type="molecule type" value="Genomic_DNA"/>
</dbReference>
<evidence type="ECO:0000313" key="1">
    <source>
        <dbReference type="EMBL" id="RWX47788.1"/>
    </source>
</evidence>
<evidence type="ECO:0000313" key="2">
    <source>
        <dbReference type="Proteomes" id="UP000287853"/>
    </source>
</evidence>
<comment type="caution">
    <text evidence="1">The sequence shown here is derived from an EMBL/GenBank/DDBJ whole genome shotgun (WGS) entry which is preliminary data.</text>
</comment>
<accession>A0A3S3SQH4</accession>
<dbReference type="AlphaFoldDB" id="A0A3S3SQH4"/>
<reference evidence="1 2" key="1">
    <citation type="submission" date="2017-01" db="EMBL/GenBank/DDBJ databases">
        <title>The cable genome- insights into the physiology and evolution of filamentous bacteria capable of sulfide oxidation via long distance electron transfer.</title>
        <authorList>
            <person name="Schreiber L."/>
            <person name="Bjerg J.T."/>
            <person name="Boggild A."/>
            <person name="Van De Vossenberg J."/>
            <person name="Meysman F."/>
            <person name="Nielsen L.P."/>
            <person name="Schramm A."/>
            <person name="Kjeldsen K.U."/>
        </authorList>
    </citation>
    <scope>NUCLEOTIDE SEQUENCE [LARGE SCALE GENOMIC DNA]</scope>
    <source>
        <strain evidence="1">MCF</strain>
    </source>
</reference>
<name>A0A3S3SQH4_9BACT</name>
<protein>
    <submittedName>
        <fullName evidence="1">Uncharacterized protein</fullName>
    </submittedName>
</protein>
<proteinExistence type="predicted"/>
<organism evidence="1 2">
    <name type="scientific">Candidatus Electrothrix aarhusensis</name>
    <dbReference type="NCBI Taxonomy" id="1859131"/>
    <lineage>
        <taxon>Bacteria</taxon>
        <taxon>Pseudomonadati</taxon>
        <taxon>Thermodesulfobacteriota</taxon>
        <taxon>Desulfobulbia</taxon>
        <taxon>Desulfobulbales</taxon>
        <taxon>Desulfobulbaceae</taxon>
        <taxon>Candidatus Electrothrix</taxon>
    </lineage>
</organism>
<dbReference type="Proteomes" id="UP000287853">
    <property type="component" value="Unassembled WGS sequence"/>
</dbReference>
<gene>
    <name evidence="1" type="ORF">H206_05632</name>
</gene>